<dbReference type="EMBL" id="CM001885">
    <property type="protein sequence ID" value="EOY12086.1"/>
    <property type="molecule type" value="Genomic_DNA"/>
</dbReference>
<dbReference type="Proteomes" id="UP000026915">
    <property type="component" value="Chromosome 7"/>
</dbReference>
<organism evidence="1 2">
    <name type="scientific">Theobroma cacao</name>
    <name type="common">Cacao</name>
    <name type="synonym">Cocoa</name>
    <dbReference type="NCBI Taxonomy" id="3641"/>
    <lineage>
        <taxon>Eukaryota</taxon>
        <taxon>Viridiplantae</taxon>
        <taxon>Streptophyta</taxon>
        <taxon>Embryophyta</taxon>
        <taxon>Tracheophyta</taxon>
        <taxon>Spermatophyta</taxon>
        <taxon>Magnoliopsida</taxon>
        <taxon>eudicotyledons</taxon>
        <taxon>Gunneridae</taxon>
        <taxon>Pentapetalae</taxon>
        <taxon>rosids</taxon>
        <taxon>malvids</taxon>
        <taxon>Malvales</taxon>
        <taxon>Malvaceae</taxon>
        <taxon>Byttnerioideae</taxon>
        <taxon>Theobroma</taxon>
    </lineage>
</organism>
<dbReference type="STRING" id="3641.A0A061F4Y2"/>
<accession>A0A061F4Y2</accession>
<evidence type="ECO:0000313" key="2">
    <source>
        <dbReference type="Proteomes" id="UP000026915"/>
    </source>
</evidence>
<reference evidence="1 2" key="1">
    <citation type="journal article" date="2013" name="Genome Biol.">
        <title>The genome sequence of the most widely cultivated cacao type and its use to identify candidate genes regulating pod color.</title>
        <authorList>
            <person name="Motamayor J.C."/>
            <person name="Mockaitis K."/>
            <person name="Schmutz J."/>
            <person name="Haiminen N."/>
            <person name="Iii D.L."/>
            <person name="Cornejo O."/>
            <person name="Findley S.D."/>
            <person name="Zheng P."/>
            <person name="Utro F."/>
            <person name="Royaert S."/>
            <person name="Saski C."/>
            <person name="Jenkins J."/>
            <person name="Podicheti R."/>
            <person name="Zhao M."/>
            <person name="Scheffler B.E."/>
            <person name="Stack J.C."/>
            <person name="Feltus F.A."/>
            <person name="Mustiga G.M."/>
            <person name="Amores F."/>
            <person name="Phillips W."/>
            <person name="Marelli J.P."/>
            <person name="May G.D."/>
            <person name="Shapiro H."/>
            <person name="Ma J."/>
            <person name="Bustamante C.D."/>
            <person name="Schnell R.J."/>
            <person name="Main D."/>
            <person name="Gilbert D."/>
            <person name="Parida L."/>
            <person name="Kuhn D.N."/>
        </authorList>
    </citation>
    <scope>NUCLEOTIDE SEQUENCE [LARGE SCALE GENOMIC DNA]</scope>
    <source>
        <strain evidence="2">cv. Matina 1-6</strain>
    </source>
</reference>
<protein>
    <submittedName>
        <fullName evidence="1">Uncharacterized protein</fullName>
    </submittedName>
</protein>
<dbReference type="HOGENOM" id="CLU_2745188_0_0_1"/>
<dbReference type="InParanoid" id="A0A061F4Y2"/>
<dbReference type="Gramene" id="EOY12086">
    <property type="protein sequence ID" value="EOY12086"/>
    <property type="gene ID" value="TCM_030689"/>
</dbReference>
<dbReference type="AlphaFoldDB" id="A0A061F4Y2"/>
<gene>
    <name evidence="1" type="ORF">TCM_030689</name>
</gene>
<proteinExistence type="predicted"/>
<evidence type="ECO:0000313" key="1">
    <source>
        <dbReference type="EMBL" id="EOY12086.1"/>
    </source>
</evidence>
<name>A0A061F4Y2_THECC</name>
<keyword evidence="2" id="KW-1185">Reference proteome</keyword>
<sequence length="71" mass="7905">MISQIMAYGGDPNLTPQWALNALCKRVYAYMGIPLQSSNISSALATFRMLEEPIYNLPDTISTTVIRLKDP</sequence>